<dbReference type="EMBL" id="CAADIZ010000077">
    <property type="protein sequence ID" value="VFS35364.1"/>
    <property type="molecule type" value="Genomic_DNA"/>
</dbReference>
<sequence length="97" mass="10423">MRGLDPFMATVSLTARASSQPMVTIYRLMSRDIFPSDDGYSSVYSINNDEQINEVPGNSLTVINKGKSVKGAEGKLQARRAASPVTRASPTPACSSR</sequence>
<dbReference type="EMBL" id="CAADIK010000055">
    <property type="protein sequence ID" value="VFR82370.1"/>
    <property type="molecule type" value="Genomic_DNA"/>
</dbReference>
<reference evidence="4" key="1">
    <citation type="submission" date="2019-03" db="EMBL/GenBank/DDBJ databases">
        <authorList>
            <person name="Danneels B."/>
        </authorList>
    </citation>
    <scope>NUCLEOTIDE SEQUENCE</scope>
</reference>
<gene>
    <name evidence="2" type="ORF">BRI9_1455</name>
    <name evidence="3" type="ORF">IVO3_1452</name>
    <name evidence="4" type="ORF">RAN7_1392</name>
</gene>
<dbReference type="AlphaFoldDB" id="A0A484YH64"/>
<protein>
    <submittedName>
        <fullName evidence="4">Uncharacterized protein</fullName>
    </submittedName>
</protein>
<feature type="region of interest" description="Disordered" evidence="1">
    <location>
        <begin position="73"/>
        <end position="97"/>
    </location>
</feature>
<proteinExistence type="predicted"/>
<feature type="compositionally biased region" description="Polar residues" evidence="1">
    <location>
        <begin position="86"/>
        <end position="97"/>
    </location>
</feature>
<evidence type="ECO:0000313" key="4">
    <source>
        <dbReference type="EMBL" id="VFS35364.1"/>
    </source>
</evidence>
<evidence type="ECO:0000313" key="2">
    <source>
        <dbReference type="EMBL" id="VFR82370.1"/>
    </source>
</evidence>
<dbReference type="EMBL" id="CAADIP010000059">
    <property type="protein sequence ID" value="VFR98127.1"/>
    <property type="molecule type" value="Genomic_DNA"/>
</dbReference>
<name>A0A484YH64_9ZZZZ</name>
<evidence type="ECO:0000313" key="3">
    <source>
        <dbReference type="EMBL" id="VFR98127.1"/>
    </source>
</evidence>
<evidence type="ECO:0000256" key="1">
    <source>
        <dbReference type="SAM" id="MobiDB-lite"/>
    </source>
</evidence>
<accession>A0A484YH64</accession>
<organism evidence="4">
    <name type="scientific">plant metagenome</name>
    <dbReference type="NCBI Taxonomy" id="1297885"/>
    <lineage>
        <taxon>unclassified sequences</taxon>
        <taxon>metagenomes</taxon>
        <taxon>organismal metagenomes</taxon>
    </lineage>
</organism>